<protein>
    <submittedName>
        <fullName evidence="2">Uncharacterized protein</fullName>
    </submittedName>
</protein>
<feature type="region of interest" description="Disordered" evidence="1">
    <location>
        <begin position="1197"/>
        <end position="1278"/>
    </location>
</feature>
<feature type="compositionally biased region" description="Basic residues" evidence="1">
    <location>
        <begin position="119"/>
        <end position="144"/>
    </location>
</feature>
<name>A0A084B4R1_STACB</name>
<feature type="region of interest" description="Disordered" evidence="1">
    <location>
        <begin position="771"/>
        <end position="807"/>
    </location>
</feature>
<proteinExistence type="predicted"/>
<feature type="compositionally biased region" description="Polar residues" evidence="1">
    <location>
        <begin position="272"/>
        <end position="291"/>
    </location>
</feature>
<feature type="compositionally biased region" description="Low complexity" evidence="1">
    <location>
        <begin position="315"/>
        <end position="328"/>
    </location>
</feature>
<feature type="compositionally biased region" description="Polar residues" evidence="1">
    <location>
        <begin position="641"/>
        <end position="651"/>
    </location>
</feature>
<organism evidence="2 3">
    <name type="scientific">Stachybotrys chartarum (strain CBS 109288 / IBT 7711)</name>
    <name type="common">Toxic black mold</name>
    <name type="synonym">Stilbospora chartarum</name>
    <dbReference type="NCBI Taxonomy" id="1280523"/>
    <lineage>
        <taxon>Eukaryota</taxon>
        <taxon>Fungi</taxon>
        <taxon>Dikarya</taxon>
        <taxon>Ascomycota</taxon>
        <taxon>Pezizomycotina</taxon>
        <taxon>Sordariomycetes</taxon>
        <taxon>Hypocreomycetidae</taxon>
        <taxon>Hypocreales</taxon>
        <taxon>Stachybotryaceae</taxon>
        <taxon>Stachybotrys</taxon>
    </lineage>
</organism>
<feature type="compositionally biased region" description="Polar residues" evidence="1">
    <location>
        <begin position="501"/>
        <end position="520"/>
    </location>
</feature>
<feature type="region of interest" description="Disordered" evidence="1">
    <location>
        <begin position="463"/>
        <end position="484"/>
    </location>
</feature>
<evidence type="ECO:0000256" key="1">
    <source>
        <dbReference type="SAM" id="MobiDB-lite"/>
    </source>
</evidence>
<feature type="compositionally biased region" description="Low complexity" evidence="1">
    <location>
        <begin position="81"/>
        <end position="94"/>
    </location>
</feature>
<feature type="region of interest" description="Disordered" evidence="1">
    <location>
        <begin position="910"/>
        <end position="1028"/>
    </location>
</feature>
<feature type="compositionally biased region" description="Low complexity" evidence="1">
    <location>
        <begin position="412"/>
        <end position="429"/>
    </location>
</feature>
<evidence type="ECO:0000313" key="3">
    <source>
        <dbReference type="Proteomes" id="UP000028045"/>
    </source>
</evidence>
<feature type="compositionally biased region" description="Polar residues" evidence="1">
    <location>
        <begin position="833"/>
        <end position="848"/>
    </location>
</feature>
<feature type="region of interest" description="Disordered" evidence="1">
    <location>
        <begin position="1130"/>
        <end position="1167"/>
    </location>
</feature>
<feature type="compositionally biased region" description="Basic and acidic residues" evidence="1">
    <location>
        <begin position="593"/>
        <end position="605"/>
    </location>
</feature>
<feature type="compositionally biased region" description="Polar residues" evidence="1">
    <location>
        <begin position="1204"/>
        <end position="1223"/>
    </location>
</feature>
<sequence>MAPRNGSRSLFRKNSREFDLLGAIFNVPTTELAWKQEEKKYRKKHGLDSPKEESQPKQEVAQQVPRKPSPVKPALKRGSPAKTAAATNTNVPAANERRARSEPAEKPAQIRIDTVIVNHNRRRKTKAPSRRSPAYKKLRAHSSKGHAQDEDSDVDTTASTNGDTSSVSPSTPSMDDASSSSGASISSEEIASPVRPRRAFRSPPPPARVSSSSSKQRLGGGPSSRQVTTPLPSNNRTKFHPSAQKEDSVSRSRPKSRSSPTKPPSKSRTPRAQSKSRQEAPQISSEVQPSSKKAPLASCLKKSSSAPLVNPCEDSQSSVPSETSSVTSEKTEETISDPVPSTRRQKAPKKQSSQQPNSRHSPPKQDAVPQVPPLQQAPFAMPPGGRQFPHAQQVLPGMPLGQQFPQQLNPGQFQHQPFSQQQHAHQQPQLYGQPQFPYHNIWPIAPQAPQYAMAMPPFQPAAAAPVPEQATGNIPGSNPPHLPHPVFWKTTDPVVEKDTTAAAQKTPATVAQKTPAQTKQMPGVLMNELQCIQRDIDRKKKKLAAEPGDPGIEVDLKNLQNQLNSTLNSITGSSPGVTRAEKTSKDASIPKATSEDKATAMDNKDTASAPSSKKNPKLRKAVIDYAASRDSASSAHQSRSEVQTLTSSQSHETVKPPIAISQRSKSPDPVLRHQLCSGCSAVRSNDYQARYPLLPGQKRVPNYCTKCRATRRKKHGMGYFHYCTGCGRFRSSQYQKDHPAAKGGPLVPNYCVRCTQERTGDEALEEATVVHWSKDPRDTPVRSKKETPSASAALSKIASERSNPSLSMKASTDLFRRWKQQNDLSSDEENSVKNDTSANPRISLSSPITFKAPKEQLVHITKQSPSSSSRSAGWSHRQPKPIPPVPIANNANSADEEVPYKAPYIEEMASPTLNENEATPRQSVTTSRTPTGKSDETTTASSNAASSTKSQAQSQSRRTSENLAGGNKSSSTTCAKTHSRPSPLVRDSQADLDWRLGNNDQDYSSSKQPRQRKRREPSEFNAPYDGSAEKSWKFPTFAPYSPFKDHDDQYRAEQDAIFIDDATPGFSRGAFGRDFAQPGHDWKPSPAAGDAANDATEHDRYYYYESPSSYDTDSPSGFPRFGRDFQKRFHADSQDVPSPVASASPSVNRVNGPAPHDDRGHTSHGRNPLGSFFSYRSIFSGYGAAAPSESIQSFVDEDNRHGESGNSNTPPSKNPYYTPQRSFFTPRAYPRRRAWNTKRSWEGGSGRRHGSRMQQQDSVVPEPIIEEPPSEVGSPVPEGAKLIGEYDLVSDTMHLYTPLTPPGEVEYRDVEDVTSVQTRSTIPSKQGDESGSELEVGEVETRGVQKAGPGTSPEDAEPKS</sequence>
<reference evidence="2 3" key="1">
    <citation type="journal article" date="2014" name="BMC Genomics">
        <title>Comparative genome sequencing reveals chemotype-specific gene clusters in the toxigenic black mold Stachybotrys.</title>
        <authorList>
            <person name="Semeiks J."/>
            <person name="Borek D."/>
            <person name="Otwinowski Z."/>
            <person name="Grishin N.V."/>
        </authorList>
    </citation>
    <scope>NUCLEOTIDE SEQUENCE [LARGE SCALE GENOMIC DNA]</scope>
    <source>
        <strain evidence="3">CBS 109288 / IBT 7711</strain>
    </source>
</reference>
<feature type="region of interest" description="Disordered" evidence="1">
    <location>
        <begin position="501"/>
        <end position="522"/>
    </location>
</feature>
<feature type="compositionally biased region" description="Basic and acidic residues" evidence="1">
    <location>
        <begin position="39"/>
        <end position="56"/>
    </location>
</feature>
<keyword evidence="3" id="KW-1185">Reference proteome</keyword>
<feature type="compositionally biased region" description="Basic and acidic residues" evidence="1">
    <location>
        <begin position="95"/>
        <end position="105"/>
    </location>
</feature>
<feature type="compositionally biased region" description="Low complexity" evidence="1">
    <location>
        <begin position="168"/>
        <end position="194"/>
    </location>
</feature>
<feature type="compositionally biased region" description="Low complexity" evidence="1">
    <location>
        <begin position="350"/>
        <end position="378"/>
    </location>
</feature>
<gene>
    <name evidence="2" type="ORF">S7711_05612</name>
</gene>
<feature type="compositionally biased region" description="Polar residues" evidence="1">
    <location>
        <begin position="223"/>
        <end position="236"/>
    </location>
</feature>
<feature type="compositionally biased region" description="Low complexity" evidence="1">
    <location>
        <begin position="1136"/>
        <end position="1147"/>
    </location>
</feature>
<dbReference type="Proteomes" id="UP000028045">
    <property type="component" value="Unassembled WGS sequence"/>
</dbReference>
<feature type="compositionally biased region" description="Polar residues" evidence="1">
    <location>
        <begin position="911"/>
        <end position="932"/>
    </location>
</feature>
<evidence type="ECO:0000313" key="2">
    <source>
        <dbReference type="EMBL" id="KEY72540.1"/>
    </source>
</evidence>
<feature type="compositionally biased region" description="Low complexity" evidence="1">
    <location>
        <begin position="937"/>
        <end position="957"/>
    </location>
</feature>
<feature type="compositionally biased region" description="Low complexity" evidence="1">
    <location>
        <begin position="257"/>
        <end position="271"/>
    </location>
</feature>
<feature type="compositionally biased region" description="Polar residues" evidence="1">
    <location>
        <begin position="155"/>
        <end position="167"/>
    </location>
</feature>
<feature type="region of interest" description="Disordered" evidence="1">
    <location>
        <begin position="566"/>
        <end position="669"/>
    </location>
</feature>
<accession>A0A084B4R1</accession>
<feature type="region of interest" description="Disordered" evidence="1">
    <location>
        <begin position="822"/>
        <end position="892"/>
    </location>
</feature>
<dbReference type="HOGENOM" id="CLU_257180_0_0_1"/>
<dbReference type="EMBL" id="KL648070">
    <property type="protein sequence ID" value="KEY72540.1"/>
    <property type="molecule type" value="Genomic_DNA"/>
</dbReference>
<feature type="compositionally biased region" description="Polar residues" evidence="1">
    <location>
        <begin position="1314"/>
        <end position="1324"/>
    </location>
</feature>
<feature type="compositionally biased region" description="Low complexity" evidence="1">
    <location>
        <begin position="864"/>
        <end position="875"/>
    </location>
</feature>
<feature type="compositionally biased region" description="Low complexity" evidence="1">
    <location>
        <begin position="626"/>
        <end position="637"/>
    </location>
</feature>
<feature type="compositionally biased region" description="Basic and acidic residues" evidence="1">
    <location>
        <begin position="772"/>
        <end position="787"/>
    </location>
</feature>
<feature type="region of interest" description="Disordered" evidence="1">
    <location>
        <begin position="1294"/>
        <end position="1360"/>
    </location>
</feature>
<feature type="region of interest" description="Disordered" evidence="1">
    <location>
        <begin position="39"/>
        <end position="434"/>
    </location>
</feature>
<feature type="compositionally biased region" description="Polar residues" evidence="1">
    <location>
        <begin position="967"/>
        <end position="976"/>
    </location>
</feature>